<keyword evidence="5 14" id="KW-0436">Ligase</keyword>
<comment type="caution">
    <text evidence="18">The sequence shown here is derived from an EMBL/GenBank/DDBJ whole genome shotgun (WGS) entry which is preliminary data.</text>
</comment>
<dbReference type="GO" id="GO:0004822">
    <property type="term" value="F:isoleucine-tRNA ligase activity"/>
    <property type="evidence" value="ECO:0007669"/>
    <property type="project" value="UniProtKB-UniRule"/>
</dbReference>
<comment type="domain">
    <text evidence="14">IleRS has two distinct active sites: one for aminoacylation and one for editing. The misactivated valine is translocated from the active site to the editing site, which sterically excludes the correctly activated isoleucine. The single editing site contains two valyl binding pockets, one specific for each substrate (Val-AMP or Val-tRNA(Ile)).</text>
</comment>
<dbReference type="GO" id="GO:0000049">
    <property type="term" value="F:tRNA binding"/>
    <property type="evidence" value="ECO:0007669"/>
    <property type="project" value="InterPro"/>
</dbReference>
<evidence type="ECO:0000256" key="12">
    <source>
        <dbReference type="ARBA" id="ARBA00025217"/>
    </source>
</evidence>
<feature type="binding site" evidence="14">
    <location>
        <position position="565"/>
    </location>
    <ligand>
        <name>L-isoleucyl-5'-AMP</name>
        <dbReference type="ChEBI" id="CHEBI:178002"/>
    </ligand>
</feature>
<organism evidence="18 19">
    <name type="scientific">Pelagibaculum spongiae</name>
    <dbReference type="NCBI Taxonomy" id="2080658"/>
    <lineage>
        <taxon>Bacteria</taxon>
        <taxon>Pseudomonadati</taxon>
        <taxon>Pseudomonadota</taxon>
        <taxon>Gammaproteobacteria</taxon>
        <taxon>Oceanospirillales</taxon>
        <taxon>Pelagibaculum</taxon>
    </lineage>
</organism>
<evidence type="ECO:0000259" key="15">
    <source>
        <dbReference type="Pfam" id="PF00133"/>
    </source>
</evidence>
<accession>A0A2V1GVL5</accession>
<dbReference type="InterPro" id="IPR033708">
    <property type="entry name" value="Anticodon_Ile_BEm"/>
</dbReference>
<dbReference type="InterPro" id="IPR050081">
    <property type="entry name" value="Ile-tRNA_ligase"/>
</dbReference>
<dbReference type="NCBIfam" id="TIGR00392">
    <property type="entry name" value="ileS"/>
    <property type="match status" value="1"/>
</dbReference>
<dbReference type="FunFam" id="1.10.730.20:FF:000001">
    <property type="entry name" value="Isoleucine--tRNA ligase"/>
    <property type="match status" value="1"/>
</dbReference>
<dbReference type="OrthoDB" id="9810365at2"/>
<feature type="short sequence motif" description="'HIGH' region" evidence="14">
    <location>
        <begin position="58"/>
        <end position="68"/>
    </location>
</feature>
<evidence type="ECO:0000256" key="6">
    <source>
        <dbReference type="ARBA" id="ARBA00022723"/>
    </source>
</evidence>
<dbReference type="Pfam" id="PF06827">
    <property type="entry name" value="zf-FPG_IleRS"/>
    <property type="match status" value="1"/>
</dbReference>
<dbReference type="InterPro" id="IPR009080">
    <property type="entry name" value="tRNAsynth_Ia_anticodon-bd"/>
</dbReference>
<comment type="similarity">
    <text evidence="2 14">Belongs to the class-I aminoacyl-tRNA synthetase family. IleS type 1 subfamily.</text>
</comment>
<dbReference type="PANTHER" id="PTHR42765">
    <property type="entry name" value="SOLEUCYL-TRNA SYNTHETASE"/>
    <property type="match status" value="1"/>
</dbReference>
<evidence type="ECO:0000259" key="17">
    <source>
        <dbReference type="Pfam" id="PF08264"/>
    </source>
</evidence>
<evidence type="ECO:0000256" key="11">
    <source>
        <dbReference type="ARBA" id="ARBA00023146"/>
    </source>
</evidence>
<comment type="catalytic activity">
    <reaction evidence="13 14">
        <text>tRNA(Ile) + L-isoleucine + ATP = L-isoleucyl-tRNA(Ile) + AMP + diphosphate</text>
        <dbReference type="Rhea" id="RHEA:11060"/>
        <dbReference type="Rhea" id="RHEA-COMP:9666"/>
        <dbReference type="Rhea" id="RHEA-COMP:9695"/>
        <dbReference type="ChEBI" id="CHEBI:30616"/>
        <dbReference type="ChEBI" id="CHEBI:33019"/>
        <dbReference type="ChEBI" id="CHEBI:58045"/>
        <dbReference type="ChEBI" id="CHEBI:78442"/>
        <dbReference type="ChEBI" id="CHEBI:78528"/>
        <dbReference type="ChEBI" id="CHEBI:456215"/>
        <dbReference type="EC" id="6.1.1.5"/>
    </reaction>
</comment>
<keyword evidence="4 14" id="KW-0963">Cytoplasm</keyword>
<dbReference type="InterPro" id="IPR010663">
    <property type="entry name" value="Znf_FPG/IleRS"/>
</dbReference>
<feature type="binding site" evidence="14">
    <location>
        <position position="927"/>
    </location>
    <ligand>
        <name>Zn(2+)</name>
        <dbReference type="ChEBI" id="CHEBI:29105"/>
    </ligand>
</feature>
<dbReference type="GO" id="GO:0006428">
    <property type="term" value="P:isoleucyl-tRNA aminoacylation"/>
    <property type="evidence" value="ECO:0007669"/>
    <property type="project" value="UniProtKB-UniRule"/>
</dbReference>
<keyword evidence="10 14" id="KW-0648">Protein biosynthesis</keyword>
<keyword evidence="11 14" id="KW-0030">Aminoacyl-tRNA synthetase</keyword>
<keyword evidence="6 14" id="KW-0479">Metal-binding</keyword>
<sequence>MSEYKDTLNLPETDFPMRGNLPKREPDFIKRWQTQEIYQKIRNARAGREKFILHDGPPYANGDIHIGHAVNKILKDIIVKSRTVAGFDAPYVPGWDCHGLPIEHKVEKKVGKPGIKISENDFRKKCREYAATQVEGQKAGFVRLGILGEWENPYLTMNFDTEANIVRALGKIVENGHLAKGYKPVHWCTDCGSALAEAEVEYEDKVSPSIDVAFSVVDEAAFIERMTTEDSAGEGEINVVIWTTTPWTLPANEAVSLHADFEYVLVQAEIHGEQKRLLIVEDLYQEAMERYGVENFKIVARCKGAALELVKLRHPFQDRQVIVILGDHVTTEGGTGCVHTAPAHGQDDYVVGGRYNLPVNNPVASNGCYNSDAENFPGMHVFKANQPVLDLLTEKGRLVNAKNIKHSYPHCWRHKTPIIFRATAQWFISMDKEGLRQKAMEAIKGVDWLPEWGELRISNMVEGRPDWCISRQRTWGVPIALFVHKETSELHPRTAELIEQVAAKIEQGGIEAWFALETEELLGAEAADYDKVSDTLDVWIDSGVTHFSVLKQREQLQFPADLYLEGSDQHRGWFMSSLMTSMAINDCAPYKQVLTHGFAVDGKGRKMSKSLGNVISPQKVADNMGADVLRLWVASTDYRAEMTVSDEILKRTSDSYRRIRNTSRFLLANMSGFDPKAHMVEPENMLALDRWVVDRAARLQDEIKAAYEDYQFHLIYQKLHNFCSVELGGFYLDIIKDRQYTTQADSLGRRSCQTALFHVTEAMVRWMAPILSFTAEEIWSFIPGEREETVFVAEFYDQLARLPEGEAMDADYWDQILHIRSAVNKLLENARKENVIGGSLEADLTLYADDKLQAALSQLGEELRFIFITSEARVLPLSEKTDAAQQTDVEGLYSLVANATAEKCVRCWHRRPDVGSHSEHPELCGRCIDNVAGDGEVRHYG</sequence>
<proteinExistence type="inferred from homology"/>
<dbReference type="Pfam" id="PF08264">
    <property type="entry name" value="Anticodon_1"/>
    <property type="match status" value="1"/>
</dbReference>
<keyword evidence="7 14" id="KW-0547">Nucleotide-binding</keyword>
<dbReference type="FunFam" id="3.40.50.620:FF:000042">
    <property type="entry name" value="Isoleucine--tRNA ligase"/>
    <property type="match status" value="1"/>
</dbReference>
<dbReference type="PROSITE" id="PS00178">
    <property type="entry name" value="AA_TRNA_LIGASE_I"/>
    <property type="match status" value="1"/>
</dbReference>
<dbReference type="EMBL" id="QDDL01000002">
    <property type="protein sequence ID" value="PVZ70435.1"/>
    <property type="molecule type" value="Genomic_DNA"/>
</dbReference>
<evidence type="ECO:0000256" key="8">
    <source>
        <dbReference type="ARBA" id="ARBA00022833"/>
    </source>
</evidence>
<gene>
    <name evidence="14" type="primary">ileS</name>
    <name evidence="18" type="ORF">DC094_07550</name>
</gene>
<dbReference type="FunFam" id="3.40.50.620:FF:000048">
    <property type="entry name" value="Isoleucine--tRNA ligase"/>
    <property type="match status" value="1"/>
</dbReference>
<evidence type="ECO:0000256" key="3">
    <source>
        <dbReference type="ARBA" id="ARBA00011245"/>
    </source>
</evidence>
<comment type="cofactor">
    <cofactor evidence="14">
        <name>Zn(2+)</name>
        <dbReference type="ChEBI" id="CHEBI:29105"/>
    </cofactor>
    <text evidence="14">Binds 1 zinc ion per subunit.</text>
</comment>
<feature type="binding site" evidence="14">
    <location>
        <position position="924"/>
    </location>
    <ligand>
        <name>Zn(2+)</name>
        <dbReference type="ChEBI" id="CHEBI:29105"/>
    </ligand>
</feature>
<evidence type="ECO:0000256" key="1">
    <source>
        <dbReference type="ARBA" id="ARBA00004496"/>
    </source>
</evidence>
<dbReference type="InterPro" id="IPR009008">
    <property type="entry name" value="Val/Leu/Ile-tRNA-synth_edit"/>
</dbReference>
<dbReference type="Pfam" id="PF00133">
    <property type="entry name" value="tRNA-synt_1"/>
    <property type="match status" value="1"/>
</dbReference>
<dbReference type="GO" id="GO:0002161">
    <property type="term" value="F:aminoacyl-tRNA deacylase activity"/>
    <property type="evidence" value="ECO:0007669"/>
    <property type="project" value="InterPro"/>
</dbReference>
<evidence type="ECO:0000256" key="5">
    <source>
        <dbReference type="ARBA" id="ARBA00022598"/>
    </source>
</evidence>
<comment type="subunit">
    <text evidence="3 14">Monomer.</text>
</comment>
<protein>
    <recommendedName>
        <fullName evidence="14">Isoleucine--tRNA ligase</fullName>
        <ecNumber evidence="14">6.1.1.5</ecNumber>
    </recommendedName>
    <alternativeName>
        <fullName evidence="14">Isoleucyl-tRNA synthetase</fullName>
        <shortName evidence="14">IleRS</shortName>
    </alternativeName>
</protein>
<dbReference type="Gene3D" id="1.10.730.20">
    <property type="match status" value="1"/>
</dbReference>
<evidence type="ECO:0000256" key="9">
    <source>
        <dbReference type="ARBA" id="ARBA00022840"/>
    </source>
</evidence>
<dbReference type="PRINTS" id="PR00984">
    <property type="entry name" value="TRNASYNTHILE"/>
</dbReference>
<dbReference type="Gene3D" id="3.90.740.10">
    <property type="entry name" value="Valyl/Leucyl/Isoleucyl-tRNA synthetase, editing domain"/>
    <property type="match status" value="1"/>
</dbReference>
<dbReference type="Proteomes" id="UP000244906">
    <property type="component" value="Unassembled WGS sequence"/>
</dbReference>
<dbReference type="CDD" id="cd07960">
    <property type="entry name" value="Anticodon_Ia_Ile_BEm"/>
    <property type="match status" value="1"/>
</dbReference>
<keyword evidence="9 14" id="KW-0067">ATP-binding</keyword>
<feature type="short sequence motif" description="'KMSKS' region" evidence="14">
    <location>
        <begin position="606"/>
        <end position="610"/>
    </location>
</feature>
<dbReference type="SUPFAM" id="SSF47323">
    <property type="entry name" value="Anticodon-binding domain of a subclass of class I aminoacyl-tRNA synthetases"/>
    <property type="match status" value="1"/>
</dbReference>
<dbReference type="GO" id="GO:0005829">
    <property type="term" value="C:cytosol"/>
    <property type="evidence" value="ECO:0007669"/>
    <property type="project" value="TreeGrafter"/>
</dbReference>
<dbReference type="InterPro" id="IPR002301">
    <property type="entry name" value="Ile-tRNA-ligase"/>
</dbReference>
<keyword evidence="19" id="KW-1185">Reference proteome</keyword>
<evidence type="ECO:0000259" key="16">
    <source>
        <dbReference type="Pfam" id="PF06827"/>
    </source>
</evidence>
<dbReference type="RefSeq" id="WP_116686506.1">
    <property type="nucleotide sequence ID" value="NZ_CAWNYD010000002.1"/>
</dbReference>
<keyword evidence="8 14" id="KW-0862">Zinc</keyword>
<dbReference type="SUPFAM" id="SSF52374">
    <property type="entry name" value="Nucleotidylyl transferase"/>
    <property type="match status" value="1"/>
</dbReference>
<dbReference type="InterPro" id="IPR001412">
    <property type="entry name" value="aa-tRNA-synth_I_CS"/>
</dbReference>
<dbReference type="Gene3D" id="3.40.50.620">
    <property type="entry name" value="HUPs"/>
    <property type="match status" value="2"/>
</dbReference>
<evidence type="ECO:0000256" key="4">
    <source>
        <dbReference type="ARBA" id="ARBA00022490"/>
    </source>
</evidence>
<reference evidence="18 19" key="1">
    <citation type="submission" date="2018-04" db="EMBL/GenBank/DDBJ databases">
        <title>Thalassorhabdus spongiae gen. nov., sp. nov., isolated from a marine sponge in South-West Iceland.</title>
        <authorList>
            <person name="Knobloch S."/>
            <person name="Daussin A."/>
            <person name="Johannsson R."/>
            <person name="Marteinsson V.T."/>
        </authorList>
    </citation>
    <scope>NUCLEOTIDE SEQUENCE [LARGE SCALE GENOMIC DNA]</scope>
    <source>
        <strain evidence="18 19">Hp12</strain>
    </source>
</reference>
<dbReference type="GO" id="GO:0005524">
    <property type="term" value="F:ATP binding"/>
    <property type="evidence" value="ECO:0007669"/>
    <property type="project" value="UniProtKB-UniRule"/>
</dbReference>
<feature type="binding site" evidence="14">
    <location>
        <position position="907"/>
    </location>
    <ligand>
        <name>Zn(2+)</name>
        <dbReference type="ChEBI" id="CHEBI:29105"/>
    </ligand>
</feature>
<name>A0A2V1GVL5_9GAMM</name>
<dbReference type="SUPFAM" id="SSF50677">
    <property type="entry name" value="ValRS/IleRS/LeuRS editing domain"/>
    <property type="match status" value="1"/>
</dbReference>
<dbReference type="InterPro" id="IPR014729">
    <property type="entry name" value="Rossmann-like_a/b/a_fold"/>
</dbReference>
<evidence type="ECO:0000313" key="18">
    <source>
        <dbReference type="EMBL" id="PVZ70435.1"/>
    </source>
</evidence>
<dbReference type="InterPro" id="IPR002300">
    <property type="entry name" value="aa-tRNA-synth_Ia"/>
</dbReference>
<dbReference type="AlphaFoldDB" id="A0A2V1GVL5"/>
<feature type="domain" description="Methionyl/Valyl/Leucyl/Isoleucyl-tRNA synthetase anticodon-binding" evidence="17">
    <location>
        <begin position="689"/>
        <end position="844"/>
    </location>
</feature>
<dbReference type="HAMAP" id="MF_02002">
    <property type="entry name" value="Ile_tRNA_synth_type1"/>
    <property type="match status" value="1"/>
</dbReference>
<feature type="domain" description="Zinc finger FPG/IleRS-type" evidence="16">
    <location>
        <begin position="902"/>
        <end position="930"/>
    </location>
</feature>
<dbReference type="InterPro" id="IPR023585">
    <property type="entry name" value="Ile-tRNA-ligase_type1"/>
</dbReference>
<dbReference type="EC" id="6.1.1.5" evidence="14"/>
<dbReference type="PANTHER" id="PTHR42765:SF1">
    <property type="entry name" value="ISOLEUCINE--TRNA LIGASE, MITOCHONDRIAL"/>
    <property type="match status" value="1"/>
</dbReference>
<feature type="binding site" evidence="14">
    <location>
        <position position="609"/>
    </location>
    <ligand>
        <name>ATP</name>
        <dbReference type="ChEBI" id="CHEBI:30616"/>
    </ligand>
</feature>
<evidence type="ECO:0000256" key="14">
    <source>
        <dbReference type="HAMAP-Rule" id="MF_02002"/>
    </source>
</evidence>
<dbReference type="GO" id="GO:0008270">
    <property type="term" value="F:zinc ion binding"/>
    <property type="evidence" value="ECO:0007669"/>
    <property type="project" value="UniProtKB-UniRule"/>
</dbReference>
<feature type="binding site" evidence="14">
    <location>
        <position position="904"/>
    </location>
    <ligand>
        <name>Zn(2+)</name>
        <dbReference type="ChEBI" id="CHEBI:29105"/>
    </ligand>
</feature>
<evidence type="ECO:0000313" key="19">
    <source>
        <dbReference type="Proteomes" id="UP000244906"/>
    </source>
</evidence>
<comment type="subcellular location">
    <subcellularLocation>
        <location evidence="1 14">Cytoplasm</location>
    </subcellularLocation>
</comment>
<evidence type="ECO:0000256" key="13">
    <source>
        <dbReference type="ARBA" id="ARBA00048359"/>
    </source>
</evidence>
<dbReference type="InterPro" id="IPR013155">
    <property type="entry name" value="M/V/L/I-tRNA-synth_anticd-bd"/>
</dbReference>
<evidence type="ECO:0000256" key="7">
    <source>
        <dbReference type="ARBA" id="ARBA00022741"/>
    </source>
</evidence>
<evidence type="ECO:0000256" key="2">
    <source>
        <dbReference type="ARBA" id="ARBA00006887"/>
    </source>
</evidence>
<comment type="function">
    <text evidence="12 14">Catalyzes the attachment of isoleucine to tRNA(Ile). As IleRS can inadvertently accommodate and process structurally similar amino acids such as valine, to avoid such errors it has two additional distinct tRNA(Ile)-dependent editing activities. One activity is designated as 'pretransfer' editing and involves the hydrolysis of activated Val-AMP. The other activity is designated 'posttransfer' editing and involves deacylation of mischarged Val-tRNA(Ile).</text>
</comment>
<evidence type="ECO:0000256" key="10">
    <source>
        <dbReference type="ARBA" id="ARBA00022917"/>
    </source>
</evidence>
<feature type="domain" description="Aminoacyl-tRNA synthetase class Ia" evidence="15">
    <location>
        <begin position="29"/>
        <end position="644"/>
    </location>
</feature>